<evidence type="ECO:0000256" key="1">
    <source>
        <dbReference type="SAM" id="MobiDB-lite"/>
    </source>
</evidence>
<accession>A0A382IXP3</accession>
<organism evidence="2">
    <name type="scientific">marine metagenome</name>
    <dbReference type="NCBI Taxonomy" id="408172"/>
    <lineage>
        <taxon>unclassified sequences</taxon>
        <taxon>metagenomes</taxon>
        <taxon>ecological metagenomes</taxon>
    </lineage>
</organism>
<name>A0A382IXP3_9ZZZZ</name>
<feature type="region of interest" description="Disordered" evidence="1">
    <location>
        <begin position="116"/>
        <end position="150"/>
    </location>
</feature>
<protein>
    <submittedName>
        <fullName evidence="2">Uncharacterized protein</fullName>
    </submittedName>
</protein>
<proteinExistence type="predicted"/>
<gene>
    <name evidence="2" type="ORF">METZ01_LOCUS256537</name>
</gene>
<feature type="non-terminal residue" evidence="2">
    <location>
        <position position="1"/>
    </location>
</feature>
<reference evidence="2" key="1">
    <citation type="submission" date="2018-05" db="EMBL/GenBank/DDBJ databases">
        <authorList>
            <person name="Lanie J.A."/>
            <person name="Ng W.-L."/>
            <person name="Kazmierczak K.M."/>
            <person name="Andrzejewski T.M."/>
            <person name="Davidsen T.M."/>
            <person name="Wayne K.J."/>
            <person name="Tettelin H."/>
            <person name="Glass J.I."/>
            <person name="Rusch D."/>
            <person name="Podicherti R."/>
            <person name="Tsui H.-C.T."/>
            <person name="Winkler M.E."/>
        </authorList>
    </citation>
    <scope>NUCLEOTIDE SEQUENCE</scope>
</reference>
<sequence length="255" mass="28164">VPEIKKVCGILGLRKPYPIPHFEDVELKDQAIYSRIYTRLLELGILTAEEGVDAISTGRLPTPEESQESQEEFKKLKGKGFYEPIMGGPATQKDLSSEKIVSQEKIADQNMKVKVSNGPAVNGKPNGANKSQVGRPAGTPSPKTSNRVGPIGASYSLSKVKENILLSQDLTMEVESKLRKTHNKRKLGKQQKEIATSIAGIIIANEDSKDWIKSVDRYVAKPVDTNQTRTSEIQKIAYEHQVDDFLASILYSSKI</sequence>
<dbReference type="AlphaFoldDB" id="A0A382IXP3"/>
<dbReference type="EMBL" id="UINC01069925">
    <property type="protein sequence ID" value="SVC03683.1"/>
    <property type="molecule type" value="Genomic_DNA"/>
</dbReference>
<evidence type="ECO:0000313" key="2">
    <source>
        <dbReference type="EMBL" id="SVC03683.1"/>
    </source>
</evidence>